<dbReference type="Proteomes" id="UP000320393">
    <property type="component" value="Unassembled WGS sequence"/>
</dbReference>
<accession>A0A537LKW8</accession>
<name>A0A537LKW8_9BACT</name>
<evidence type="ECO:0000313" key="2">
    <source>
        <dbReference type="EMBL" id="TMJ08655.1"/>
    </source>
</evidence>
<reference evidence="2 3" key="1">
    <citation type="journal article" date="2019" name="Nat. Microbiol.">
        <title>Mediterranean grassland soil C-N compound turnover is dependent on rainfall and depth, and is mediated by genomically divergent microorganisms.</title>
        <authorList>
            <person name="Diamond S."/>
            <person name="Andeer P.F."/>
            <person name="Li Z."/>
            <person name="Crits-Christoph A."/>
            <person name="Burstein D."/>
            <person name="Anantharaman K."/>
            <person name="Lane K.R."/>
            <person name="Thomas B.C."/>
            <person name="Pan C."/>
            <person name="Northen T.R."/>
            <person name="Banfield J.F."/>
        </authorList>
    </citation>
    <scope>NUCLEOTIDE SEQUENCE [LARGE SCALE GENOMIC DNA]</scope>
    <source>
        <strain evidence="2">NP_5</strain>
    </source>
</reference>
<dbReference type="EMBL" id="VBAM01000383">
    <property type="protein sequence ID" value="TMJ08655.1"/>
    <property type="molecule type" value="Genomic_DNA"/>
</dbReference>
<protein>
    <submittedName>
        <fullName evidence="2">Uncharacterized protein</fullName>
    </submittedName>
</protein>
<evidence type="ECO:0000313" key="3">
    <source>
        <dbReference type="Proteomes" id="UP000320393"/>
    </source>
</evidence>
<feature type="region of interest" description="Disordered" evidence="1">
    <location>
        <begin position="1"/>
        <end position="34"/>
    </location>
</feature>
<gene>
    <name evidence="2" type="ORF">E6H02_09680</name>
</gene>
<proteinExistence type="predicted"/>
<dbReference type="AlphaFoldDB" id="A0A537LKW8"/>
<evidence type="ECO:0000256" key="1">
    <source>
        <dbReference type="SAM" id="MobiDB-lite"/>
    </source>
</evidence>
<organism evidence="2 3">
    <name type="scientific">Candidatus Segetimicrobium genomatis</name>
    <dbReference type="NCBI Taxonomy" id="2569760"/>
    <lineage>
        <taxon>Bacteria</taxon>
        <taxon>Bacillati</taxon>
        <taxon>Candidatus Sysuimicrobiota</taxon>
        <taxon>Candidatus Sysuimicrobiia</taxon>
        <taxon>Candidatus Sysuimicrobiales</taxon>
        <taxon>Candidatus Segetimicrobiaceae</taxon>
        <taxon>Candidatus Segetimicrobium</taxon>
    </lineage>
</organism>
<comment type="caution">
    <text evidence="2">The sequence shown here is derived from an EMBL/GenBank/DDBJ whole genome shotgun (WGS) entry which is preliminary data.</text>
</comment>
<sequence length="65" mass="7383">MTRRTRTRMRAPRVSPPPRARGRRGRPRPAAAGVRQVLKVQRESGVAMRRVRMPVATEPAPIFKP</sequence>
<feature type="compositionally biased region" description="Basic residues" evidence="1">
    <location>
        <begin position="1"/>
        <end position="11"/>
    </location>
</feature>